<dbReference type="Gene3D" id="1.10.10.60">
    <property type="entry name" value="Homeodomain-like"/>
    <property type="match status" value="1"/>
</dbReference>
<evidence type="ECO:0000256" key="4">
    <source>
        <dbReference type="PROSITE-ProRule" id="PRU00335"/>
    </source>
</evidence>
<protein>
    <submittedName>
        <fullName evidence="6">TetR/AcrR family transcriptional regulator</fullName>
    </submittedName>
</protein>
<evidence type="ECO:0000256" key="2">
    <source>
        <dbReference type="ARBA" id="ARBA00023125"/>
    </source>
</evidence>
<feature type="DNA-binding region" description="H-T-H motif" evidence="4">
    <location>
        <begin position="24"/>
        <end position="43"/>
    </location>
</feature>
<dbReference type="Proteomes" id="UP000650524">
    <property type="component" value="Unassembled WGS sequence"/>
</dbReference>
<evidence type="ECO:0000313" key="6">
    <source>
        <dbReference type="EMBL" id="MBC8177322.1"/>
    </source>
</evidence>
<dbReference type="EMBL" id="JACNJD010000201">
    <property type="protein sequence ID" value="MBC8177322.1"/>
    <property type="molecule type" value="Genomic_DNA"/>
</dbReference>
<sequence>MDLKEKIVTESLKLFSLKGFLSTSINDILEAANTSKGGFYNHFESKESLFFAVLNEATRIWREATLADLDQISDPVEKIKKFLENYRNRYLKDRSNFPGGCIFVTLSVELDDQRPVLSRELNKGFAGLRAMLNRLLDEGKGSGEVRKGVDTAAVTEMIFAGMLGASVIYGMEKSDACLDQAIGSLIEYLDKLAD</sequence>
<dbReference type="PANTHER" id="PTHR47506:SF3">
    <property type="entry name" value="HTH-TYPE TRANSCRIPTIONAL REGULATOR LMRA"/>
    <property type="match status" value="1"/>
</dbReference>
<evidence type="ECO:0000256" key="3">
    <source>
        <dbReference type="ARBA" id="ARBA00023163"/>
    </source>
</evidence>
<dbReference type="AlphaFoldDB" id="A0A8J6T4C4"/>
<reference evidence="6 7" key="1">
    <citation type="submission" date="2020-08" db="EMBL/GenBank/DDBJ databases">
        <title>Bridging the membrane lipid divide: bacteria of the FCB group superphylum have the potential to synthesize archaeal ether lipids.</title>
        <authorList>
            <person name="Villanueva L."/>
            <person name="Von Meijenfeldt F.A.B."/>
            <person name="Westbye A.B."/>
            <person name="Yadav S."/>
            <person name="Hopmans E.C."/>
            <person name="Dutilh B.E."/>
            <person name="Sinninghe Damste J.S."/>
        </authorList>
    </citation>
    <scope>NUCLEOTIDE SEQUENCE [LARGE SCALE GENOMIC DNA]</scope>
    <source>
        <strain evidence="6">NIOZ-UU27</strain>
    </source>
</reference>
<dbReference type="Pfam" id="PF00440">
    <property type="entry name" value="TetR_N"/>
    <property type="match status" value="1"/>
</dbReference>
<dbReference type="PRINTS" id="PR00455">
    <property type="entry name" value="HTHTETR"/>
</dbReference>
<evidence type="ECO:0000259" key="5">
    <source>
        <dbReference type="PROSITE" id="PS50977"/>
    </source>
</evidence>
<dbReference type="PROSITE" id="PS50977">
    <property type="entry name" value="HTH_TETR_2"/>
    <property type="match status" value="1"/>
</dbReference>
<gene>
    <name evidence="6" type="ORF">H8E19_07935</name>
</gene>
<dbReference type="Gene3D" id="1.10.357.10">
    <property type="entry name" value="Tetracycline Repressor, domain 2"/>
    <property type="match status" value="1"/>
</dbReference>
<dbReference type="InterPro" id="IPR011075">
    <property type="entry name" value="TetR_C"/>
</dbReference>
<dbReference type="Pfam" id="PF16925">
    <property type="entry name" value="TetR_C_13"/>
    <property type="match status" value="1"/>
</dbReference>
<keyword evidence="2 4" id="KW-0238">DNA-binding</keyword>
<dbReference type="InterPro" id="IPR036271">
    <property type="entry name" value="Tet_transcr_reg_TetR-rel_C_sf"/>
</dbReference>
<organism evidence="6 7">
    <name type="scientific">Candidatus Desulfacyla euxinica</name>
    <dbReference type="NCBI Taxonomy" id="2841693"/>
    <lineage>
        <taxon>Bacteria</taxon>
        <taxon>Deltaproteobacteria</taxon>
        <taxon>Candidatus Desulfacyla</taxon>
    </lineage>
</organism>
<evidence type="ECO:0000256" key="1">
    <source>
        <dbReference type="ARBA" id="ARBA00023015"/>
    </source>
</evidence>
<dbReference type="InterPro" id="IPR009057">
    <property type="entry name" value="Homeodomain-like_sf"/>
</dbReference>
<name>A0A8J6T4C4_9DELT</name>
<dbReference type="PANTHER" id="PTHR47506">
    <property type="entry name" value="TRANSCRIPTIONAL REGULATORY PROTEIN"/>
    <property type="match status" value="1"/>
</dbReference>
<dbReference type="InterPro" id="IPR001647">
    <property type="entry name" value="HTH_TetR"/>
</dbReference>
<evidence type="ECO:0000313" key="7">
    <source>
        <dbReference type="Proteomes" id="UP000650524"/>
    </source>
</evidence>
<dbReference type="SUPFAM" id="SSF46689">
    <property type="entry name" value="Homeodomain-like"/>
    <property type="match status" value="1"/>
</dbReference>
<proteinExistence type="predicted"/>
<dbReference type="SUPFAM" id="SSF48498">
    <property type="entry name" value="Tetracyclin repressor-like, C-terminal domain"/>
    <property type="match status" value="1"/>
</dbReference>
<keyword evidence="3" id="KW-0804">Transcription</keyword>
<dbReference type="GO" id="GO:0003677">
    <property type="term" value="F:DNA binding"/>
    <property type="evidence" value="ECO:0007669"/>
    <property type="project" value="UniProtKB-UniRule"/>
</dbReference>
<keyword evidence="1" id="KW-0805">Transcription regulation</keyword>
<comment type="caution">
    <text evidence="6">The sequence shown here is derived from an EMBL/GenBank/DDBJ whole genome shotgun (WGS) entry which is preliminary data.</text>
</comment>
<feature type="domain" description="HTH tetR-type" evidence="5">
    <location>
        <begin position="1"/>
        <end position="61"/>
    </location>
</feature>
<accession>A0A8J6T4C4</accession>